<comment type="caution">
    <text evidence="1">The sequence shown here is derived from an EMBL/GenBank/DDBJ whole genome shotgun (WGS) entry which is preliminary data.</text>
</comment>
<dbReference type="Proteomes" id="UP000314294">
    <property type="component" value="Unassembled WGS sequence"/>
</dbReference>
<reference evidence="1 2" key="1">
    <citation type="submission" date="2019-03" db="EMBL/GenBank/DDBJ databases">
        <title>First draft genome of Liparis tanakae, snailfish: a comprehensive survey of snailfish specific genes.</title>
        <authorList>
            <person name="Kim W."/>
            <person name="Song I."/>
            <person name="Jeong J.-H."/>
            <person name="Kim D."/>
            <person name="Kim S."/>
            <person name="Ryu S."/>
            <person name="Song J.Y."/>
            <person name="Lee S.K."/>
        </authorList>
    </citation>
    <scope>NUCLEOTIDE SEQUENCE [LARGE SCALE GENOMIC DNA]</scope>
    <source>
        <tissue evidence="1">Muscle</tissue>
    </source>
</reference>
<evidence type="ECO:0000313" key="2">
    <source>
        <dbReference type="Proteomes" id="UP000314294"/>
    </source>
</evidence>
<protein>
    <submittedName>
        <fullName evidence="1">Uncharacterized protein</fullName>
    </submittedName>
</protein>
<proteinExistence type="predicted"/>
<name>A0A4Z2HEX8_9TELE</name>
<keyword evidence="2" id="KW-1185">Reference proteome</keyword>
<accession>A0A4Z2HEX8</accession>
<dbReference type="AlphaFoldDB" id="A0A4Z2HEX8"/>
<gene>
    <name evidence="1" type="ORF">EYF80_026324</name>
</gene>
<evidence type="ECO:0000313" key="1">
    <source>
        <dbReference type="EMBL" id="TNN63474.1"/>
    </source>
</evidence>
<organism evidence="1 2">
    <name type="scientific">Liparis tanakae</name>
    <name type="common">Tanaka's snailfish</name>
    <dbReference type="NCBI Taxonomy" id="230148"/>
    <lineage>
        <taxon>Eukaryota</taxon>
        <taxon>Metazoa</taxon>
        <taxon>Chordata</taxon>
        <taxon>Craniata</taxon>
        <taxon>Vertebrata</taxon>
        <taxon>Euteleostomi</taxon>
        <taxon>Actinopterygii</taxon>
        <taxon>Neopterygii</taxon>
        <taxon>Teleostei</taxon>
        <taxon>Neoteleostei</taxon>
        <taxon>Acanthomorphata</taxon>
        <taxon>Eupercaria</taxon>
        <taxon>Perciformes</taxon>
        <taxon>Cottioidei</taxon>
        <taxon>Cottales</taxon>
        <taxon>Liparidae</taxon>
        <taxon>Liparis</taxon>
    </lineage>
</organism>
<sequence>MAATVSSCDLINVGPKIIPRLDTVIRFWSLRLFASQRACRVMTPCLQGTTSFHLPTMQQQPHLNVSELSARSHLSTTSMSKQKRLSIDSVFRLTQERSLKVSGAPFTTPFCAQRHAVTRRLGRTRTKYPSMVKQLGALKSSSADRILFISLSTSARLDLCTLNNAAIGLFRPEVVTEPSNTPSRVCVSQAAAVFTPVTSTSRADTSMFPSLMRSLMNLLVRSSSISWHCSRSLNSGLSRKESLNSSVGRPIDTRIS</sequence>
<dbReference type="EMBL" id="SRLO01000272">
    <property type="protein sequence ID" value="TNN63474.1"/>
    <property type="molecule type" value="Genomic_DNA"/>
</dbReference>